<evidence type="ECO:0000256" key="6">
    <source>
        <dbReference type="ARBA" id="ARBA00022840"/>
    </source>
</evidence>
<gene>
    <name evidence="11" type="primary">carA</name>
    <name evidence="13" type="ORF">GGQ74_000706</name>
</gene>
<dbReference type="EMBL" id="JAATJA010000001">
    <property type="protein sequence ID" value="NJB67066.1"/>
    <property type="molecule type" value="Genomic_DNA"/>
</dbReference>
<dbReference type="SUPFAM" id="SSF52021">
    <property type="entry name" value="Carbamoyl phosphate synthetase, small subunit N-terminal domain"/>
    <property type="match status" value="1"/>
</dbReference>
<dbReference type="InterPro" id="IPR036480">
    <property type="entry name" value="CarbP_synth_ssu_N_sf"/>
</dbReference>
<dbReference type="Gene3D" id="3.50.30.20">
    <property type="entry name" value="Carbamoyl-phosphate synthase small subunit, N-terminal domain"/>
    <property type="match status" value="1"/>
</dbReference>
<comment type="pathway">
    <text evidence="2 11">Amino-acid biosynthesis; L-arginine biosynthesis; carbamoyl phosphate from bicarbonate: step 1/1.</text>
</comment>
<dbReference type="GO" id="GO:0006526">
    <property type="term" value="P:L-arginine biosynthetic process"/>
    <property type="evidence" value="ECO:0007669"/>
    <property type="project" value="UniProtKB-UniRule"/>
</dbReference>
<keyword evidence="7 11" id="KW-0315">Glutamine amidotransferase</keyword>
<comment type="pathway">
    <text evidence="1 11">Pyrimidine metabolism; UMP biosynthesis via de novo pathway; (S)-dihydroorotate from bicarbonate: step 1/3.</text>
</comment>
<proteinExistence type="inferred from homology"/>
<feature type="binding site" evidence="11">
    <location>
        <position position="45"/>
    </location>
    <ligand>
        <name>L-glutamine</name>
        <dbReference type="ChEBI" id="CHEBI:58359"/>
    </ligand>
</feature>
<name>A0A846QEA4_9BACT</name>
<feature type="binding site" evidence="11">
    <location>
        <position position="310"/>
    </location>
    <ligand>
        <name>L-glutamine</name>
        <dbReference type="ChEBI" id="CHEBI:58359"/>
    </ligand>
</feature>
<accession>A0A846QEA4</accession>
<evidence type="ECO:0000256" key="5">
    <source>
        <dbReference type="ARBA" id="ARBA00022741"/>
    </source>
</evidence>
<dbReference type="FunFam" id="3.50.30.20:FF:000001">
    <property type="entry name" value="Carbamoyl-phosphate synthase small chain"/>
    <property type="match status" value="1"/>
</dbReference>
<dbReference type="PANTHER" id="PTHR43418:SF7">
    <property type="entry name" value="CARBAMOYL-PHOSPHATE SYNTHASE SMALL CHAIN"/>
    <property type="match status" value="1"/>
</dbReference>
<evidence type="ECO:0000256" key="11">
    <source>
        <dbReference type="HAMAP-Rule" id="MF_01209"/>
    </source>
</evidence>
<dbReference type="InterPro" id="IPR035686">
    <property type="entry name" value="CPSase_GATase1"/>
</dbReference>
<dbReference type="PRINTS" id="PR00099">
    <property type="entry name" value="CPSGATASE"/>
</dbReference>
<comment type="catalytic activity">
    <reaction evidence="10 11">
        <text>L-glutamine + H2O = L-glutamate + NH4(+)</text>
        <dbReference type="Rhea" id="RHEA:15889"/>
        <dbReference type="ChEBI" id="CHEBI:15377"/>
        <dbReference type="ChEBI" id="CHEBI:28938"/>
        <dbReference type="ChEBI" id="CHEBI:29985"/>
        <dbReference type="ChEBI" id="CHEBI:58359"/>
    </reaction>
</comment>
<feature type="binding site" evidence="11">
    <location>
        <position position="241"/>
    </location>
    <ligand>
        <name>L-glutamine</name>
        <dbReference type="ChEBI" id="CHEBI:58359"/>
    </ligand>
</feature>
<dbReference type="Gene3D" id="3.40.50.880">
    <property type="match status" value="1"/>
</dbReference>
<dbReference type="EC" id="6.3.5.5" evidence="11"/>
<evidence type="ECO:0000256" key="2">
    <source>
        <dbReference type="ARBA" id="ARBA00005077"/>
    </source>
</evidence>
<dbReference type="GO" id="GO:0005524">
    <property type="term" value="F:ATP binding"/>
    <property type="evidence" value="ECO:0007669"/>
    <property type="project" value="UniProtKB-UniRule"/>
</dbReference>
<protein>
    <recommendedName>
        <fullName evidence="11">Carbamoyl phosphate synthase small chain</fullName>
        <ecNumber evidence="11">6.3.5.5</ecNumber>
    </recommendedName>
    <alternativeName>
        <fullName evidence="11">Carbamoyl phosphate synthetase glutamine chain</fullName>
    </alternativeName>
</protein>
<dbReference type="UniPathway" id="UPA00070">
    <property type="reaction ID" value="UER00115"/>
</dbReference>
<feature type="binding site" evidence="11">
    <location>
        <position position="239"/>
    </location>
    <ligand>
        <name>L-glutamine</name>
        <dbReference type="ChEBI" id="CHEBI:58359"/>
    </ligand>
</feature>
<feature type="active site" description="Nucleophile" evidence="11">
    <location>
        <position position="266"/>
    </location>
</feature>
<reference evidence="13 14" key="1">
    <citation type="submission" date="2020-03" db="EMBL/GenBank/DDBJ databases">
        <title>Genomic Encyclopedia of Type Strains, Phase IV (KMG-IV): sequencing the most valuable type-strain genomes for metagenomic binning, comparative biology and taxonomic classification.</title>
        <authorList>
            <person name="Goeker M."/>
        </authorList>
    </citation>
    <scope>NUCLEOTIDE SEQUENCE [LARGE SCALE GENOMIC DNA]</scope>
    <source>
        <strain evidence="13 14">DSM 24233</strain>
    </source>
</reference>
<dbReference type="GO" id="GO:0006541">
    <property type="term" value="P:glutamine metabolic process"/>
    <property type="evidence" value="ECO:0007669"/>
    <property type="project" value="InterPro"/>
</dbReference>
<keyword evidence="11" id="KW-0055">Arginine biosynthesis</keyword>
<dbReference type="PRINTS" id="PR00097">
    <property type="entry name" value="ANTSNTHASEII"/>
</dbReference>
<evidence type="ECO:0000256" key="8">
    <source>
        <dbReference type="ARBA" id="ARBA00022975"/>
    </source>
</evidence>
<evidence type="ECO:0000256" key="9">
    <source>
        <dbReference type="ARBA" id="ARBA00048816"/>
    </source>
</evidence>
<dbReference type="PRINTS" id="PR00096">
    <property type="entry name" value="GATASE"/>
</dbReference>
<evidence type="ECO:0000256" key="7">
    <source>
        <dbReference type="ARBA" id="ARBA00022962"/>
    </source>
</evidence>
<dbReference type="Proteomes" id="UP000580856">
    <property type="component" value="Unassembled WGS sequence"/>
</dbReference>
<comment type="caution">
    <text evidence="13">The sequence shown here is derived from an EMBL/GenBank/DDBJ whole genome shotgun (WGS) entry which is preliminary data.</text>
</comment>
<keyword evidence="11" id="KW-0028">Amino-acid biosynthesis</keyword>
<evidence type="ECO:0000256" key="1">
    <source>
        <dbReference type="ARBA" id="ARBA00004812"/>
    </source>
</evidence>
<dbReference type="HAMAP" id="MF_01209">
    <property type="entry name" value="CPSase_S_chain"/>
    <property type="match status" value="1"/>
</dbReference>
<dbReference type="SUPFAM" id="SSF52317">
    <property type="entry name" value="Class I glutamine amidotransferase-like"/>
    <property type="match status" value="1"/>
</dbReference>
<comment type="subunit">
    <text evidence="11">Composed of two chains; the small (or glutamine) chain promotes the hydrolysis of glutamine to ammonia, which is used by the large (or ammonia) chain to synthesize carbamoyl phosphate. Tetramer of heterodimers (alpha,beta)4.</text>
</comment>
<dbReference type="UniPathway" id="UPA00068">
    <property type="reaction ID" value="UER00171"/>
</dbReference>
<organism evidence="13 14">
    <name type="scientific">Desulfobaculum xiamenense</name>
    <dbReference type="NCBI Taxonomy" id="995050"/>
    <lineage>
        <taxon>Bacteria</taxon>
        <taxon>Pseudomonadati</taxon>
        <taxon>Thermodesulfobacteriota</taxon>
        <taxon>Desulfovibrionia</taxon>
        <taxon>Desulfovibrionales</taxon>
        <taxon>Desulfovibrionaceae</taxon>
        <taxon>Desulfobaculum</taxon>
    </lineage>
</organism>
<dbReference type="InterPro" id="IPR002474">
    <property type="entry name" value="CarbamoylP_synth_ssu_N"/>
</dbReference>
<comment type="similarity">
    <text evidence="3 11">Belongs to the CarA family.</text>
</comment>
<evidence type="ECO:0000256" key="3">
    <source>
        <dbReference type="ARBA" id="ARBA00007800"/>
    </source>
</evidence>
<feature type="binding site" evidence="11">
    <location>
        <position position="270"/>
    </location>
    <ligand>
        <name>L-glutamine</name>
        <dbReference type="ChEBI" id="CHEBI:58359"/>
    </ligand>
</feature>
<keyword evidence="8 11" id="KW-0665">Pyrimidine biosynthesis</keyword>
<evidence type="ECO:0000259" key="12">
    <source>
        <dbReference type="SMART" id="SM01097"/>
    </source>
</evidence>
<keyword evidence="14" id="KW-1185">Reference proteome</keyword>
<comment type="catalytic activity">
    <reaction evidence="9 11">
        <text>hydrogencarbonate + L-glutamine + 2 ATP + H2O = carbamoyl phosphate + L-glutamate + 2 ADP + phosphate + 2 H(+)</text>
        <dbReference type="Rhea" id="RHEA:18633"/>
        <dbReference type="ChEBI" id="CHEBI:15377"/>
        <dbReference type="ChEBI" id="CHEBI:15378"/>
        <dbReference type="ChEBI" id="CHEBI:17544"/>
        <dbReference type="ChEBI" id="CHEBI:29985"/>
        <dbReference type="ChEBI" id="CHEBI:30616"/>
        <dbReference type="ChEBI" id="CHEBI:43474"/>
        <dbReference type="ChEBI" id="CHEBI:58228"/>
        <dbReference type="ChEBI" id="CHEBI:58359"/>
        <dbReference type="ChEBI" id="CHEBI:456216"/>
        <dbReference type="EC" id="6.3.5.5"/>
    </reaction>
</comment>
<feature type="active site" evidence="11">
    <location>
        <position position="351"/>
    </location>
</feature>
<dbReference type="PANTHER" id="PTHR43418">
    <property type="entry name" value="MULTIFUNCTIONAL TRYPTOPHAN BIOSYNTHESIS PROTEIN-RELATED"/>
    <property type="match status" value="1"/>
</dbReference>
<dbReference type="RefSeq" id="WP_167940153.1">
    <property type="nucleotide sequence ID" value="NZ_JAATJA010000001.1"/>
</dbReference>
<sequence length="376" mass="41319">MKAILALEDGTWFEGRSFTGHGNAGGEAIFNTGMTGYQEVLTDPSYAGQMVCMTYPLVGNYGVNLEDVESSRVWVEAFIVKECCKVPSNWRSVKSLPDYLVEHGVMGIEGIDTRALTRHLRLHGAMRAIISTDDVTPQELVDRARALPSMEGQNLTARVCPAEPYVWTAQGPRSVSLEDDGSYRWPGNGPKVVAYDFGVKWNILRLLAAEGLDLLMVPPSFTAEQVDRLAPDAVFLSNGPGDPATLTDVVANVSQLADRYPLAGICLGHQILGQALGGKTYKLKFGHHGLNHPVKDLTTGRIEISSQNHGFCVDITSLKDVEITHINLNDQTLEGFRHTKKPVLAIQHHPEAGPGPHDSQYFFHRFRELIREHAGV</sequence>
<dbReference type="NCBIfam" id="TIGR01368">
    <property type="entry name" value="CPSaseIIsmall"/>
    <property type="match status" value="1"/>
</dbReference>
<evidence type="ECO:0000256" key="4">
    <source>
        <dbReference type="ARBA" id="ARBA00022598"/>
    </source>
</evidence>
<feature type="binding site" evidence="11">
    <location>
        <position position="308"/>
    </location>
    <ligand>
        <name>L-glutamine</name>
        <dbReference type="ChEBI" id="CHEBI:58359"/>
    </ligand>
</feature>
<feature type="domain" description="Carbamoyl-phosphate synthase small subunit N-terminal" evidence="12">
    <location>
        <begin position="1"/>
        <end position="131"/>
    </location>
</feature>
<dbReference type="GO" id="GO:0044205">
    <property type="term" value="P:'de novo' UMP biosynthetic process"/>
    <property type="evidence" value="ECO:0007669"/>
    <property type="project" value="UniProtKB-UniRule"/>
</dbReference>
<dbReference type="AlphaFoldDB" id="A0A846QEA4"/>
<dbReference type="SMART" id="SM01097">
    <property type="entry name" value="CPSase_sm_chain"/>
    <property type="match status" value="1"/>
</dbReference>
<dbReference type="Pfam" id="PF00117">
    <property type="entry name" value="GATase"/>
    <property type="match status" value="1"/>
</dbReference>
<dbReference type="GO" id="GO:0004088">
    <property type="term" value="F:carbamoyl-phosphate synthase (glutamine-hydrolyzing) activity"/>
    <property type="evidence" value="ECO:0007669"/>
    <property type="project" value="UniProtKB-UniRule"/>
</dbReference>
<dbReference type="PROSITE" id="PS51273">
    <property type="entry name" value="GATASE_TYPE_1"/>
    <property type="match status" value="1"/>
</dbReference>
<keyword evidence="5 11" id="KW-0547">Nucleotide-binding</keyword>
<evidence type="ECO:0000313" key="13">
    <source>
        <dbReference type="EMBL" id="NJB67066.1"/>
    </source>
</evidence>
<feature type="active site" evidence="11">
    <location>
        <position position="349"/>
    </location>
</feature>
<dbReference type="InterPro" id="IPR017926">
    <property type="entry name" value="GATASE"/>
</dbReference>
<keyword evidence="4 11" id="KW-0436">Ligase</keyword>
<keyword evidence="6 11" id="KW-0067">ATP-binding</keyword>
<evidence type="ECO:0000313" key="14">
    <source>
        <dbReference type="Proteomes" id="UP000580856"/>
    </source>
</evidence>
<feature type="binding site" evidence="11">
    <location>
        <position position="267"/>
    </location>
    <ligand>
        <name>L-glutamine</name>
        <dbReference type="ChEBI" id="CHEBI:58359"/>
    </ligand>
</feature>
<feature type="binding site" evidence="11">
    <location>
        <position position="311"/>
    </location>
    <ligand>
        <name>L-glutamine</name>
        <dbReference type="ChEBI" id="CHEBI:58359"/>
    </ligand>
</feature>
<dbReference type="GO" id="GO:0006207">
    <property type="term" value="P:'de novo' pyrimidine nucleobase biosynthetic process"/>
    <property type="evidence" value="ECO:0007669"/>
    <property type="project" value="InterPro"/>
</dbReference>
<evidence type="ECO:0000256" key="10">
    <source>
        <dbReference type="ARBA" id="ARBA00049285"/>
    </source>
</evidence>
<dbReference type="InterPro" id="IPR006274">
    <property type="entry name" value="CarbamoylP_synth_ssu"/>
</dbReference>
<dbReference type="NCBIfam" id="NF009475">
    <property type="entry name" value="PRK12838.1"/>
    <property type="match status" value="1"/>
</dbReference>
<dbReference type="CDD" id="cd01744">
    <property type="entry name" value="GATase1_CPSase"/>
    <property type="match status" value="1"/>
</dbReference>
<feature type="region of interest" description="CPSase" evidence="11">
    <location>
        <begin position="1"/>
        <end position="190"/>
    </location>
</feature>
<dbReference type="InterPro" id="IPR029062">
    <property type="entry name" value="Class_I_gatase-like"/>
</dbReference>
<dbReference type="InterPro" id="IPR050472">
    <property type="entry name" value="Anth_synth/Amidotransfase"/>
</dbReference>
<comment type="function">
    <text evidence="11">Small subunit of the glutamine-dependent carbamoyl phosphate synthetase (CPSase). CPSase catalyzes the formation of carbamoyl phosphate from the ammonia moiety of glutamine, carbonate, and phosphate donated by ATP, constituting the first step of 2 biosynthetic pathways, one leading to arginine and/or urea and the other to pyrimidine nucleotides. The small subunit (glutamine amidotransferase) binds and cleaves glutamine to supply the large subunit with the substrate ammonia.</text>
</comment>
<dbReference type="Pfam" id="PF00988">
    <property type="entry name" value="CPSase_sm_chain"/>
    <property type="match status" value="1"/>
</dbReference>